<evidence type="ECO:0000313" key="1">
    <source>
        <dbReference type="EMBL" id="GKV04160.1"/>
    </source>
</evidence>
<evidence type="ECO:0000313" key="2">
    <source>
        <dbReference type="Proteomes" id="UP001054252"/>
    </source>
</evidence>
<reference evidence="1 2" key="1">
    <citation type="journal article" date="2021" name="Commun. Biol.">
        <title>The genome of Shorea leprosula (Dipterocarpaceae) highlights the ecological relevance of drought in aseasonal tropical rainforests.</title>
        <authorList>
            <person name="Ng K.K.S."/>
            <person name="Kobayashi M.J."/>
            <person name="Fawcett J.A."/>
            <person name="Hatakeyama M."/>
            <person name="Paape T."/>
            <person name="Ng C.H."/>
            <person name="Ang C.C."/>
            <person name="Tnah L.H."/>
            <person name="Lee C.T."/>
            <person name="Nishiyama T."/>
            <person name="Sese J."/>
            <person name="O'Brien M.J."/>
            <person name="Copetti D."/>
            <person name="Mohd Noor M.I."/>
            <person name="Ong R.C."/>
            <person name="Putra M."/>
            <person name="Sireger I.Z."/>
            <person name="Indrioko S."/>
            <person name="Kosugi Y."/>
            <person name="Izuno A."/>
            <person name="Isagi Y."/>
            <person name="Lee S.L."/>
            <person name="Shimizu K.K."/>
        </authorList>
    </citation>
    <scope>NUCLEOTIDE SEQUENCE [LARGE SCALE GENOMIC DNA]</scope>
    <source>
        <strain evidence="1">214</strain>
    </source>
</reference>
<name>A0AAV5IZV3_9ROSI</name>
<accession>A0AAV5IZV3</accession>
<dbReference type="EMBL" id="BPVZ01000021">
    <property type="protein sequence ID" value="GKV04160.1"/>
    <property type="molecule type" value="Genomic_DNA"/>
</dbReference>
<gene>
    <name evidence="1" type="ORF">SLEP1_g16356</name>
</gene>
<sequence>MRLRSKRVGRLVGSSIGMVLEVDEHHGKSLQVRVNLLVGYIEADCDIGFHLKEANYKVTKFYGPWLRAEVDGWGLEDLENLELLEEINKISFSKPRSREGHCKGDGLVKQMVENVDHALEFQLVEILMQQVIASSKGGKSTALGHGTWKRIDRNLASTHHLKKEIKRKRKKYATRNGG</sequence>
<dbReference type="Proteomes" id="UP001054252">
    <property type="component" value="Unassembled WGS sequence"/>
</dbReference>
<protein>
    <submittedName>
        <fullName evidence="1">Uncharacterized protein</fullName>
    </submittedName>
</protein>
<keyword evidence="2" id="KW-1185">Reference proteome</keyword>
<dbReference type="AlphaFoldDB" id="A0AAV5IZV3"/>
<organism evidence="1 2">
    <name type="scientific">Rubroshorea leprosula</name>
    <dbReference type="NCBI Taxonomy" id="152421"/>
    <lineage>
        <taxon>Eukaryota</taxon>
        <taxon>Viridiplantae</taxon>
        <taxon>Streptophyta</taxon>
        <taxon>Embryophyta</taxon>
        <taxon>Tracheophyta</taxon>
        <taxon>Spermatophyta</taxon>
        <taxon>Magnoliopsida</taxon>
        <taxon>eudicotyledons</taxon>
        <taxon>Gunneridae</taxon>
        <taxon>Pentapetalae</taxon>
        <taxon>rosids</taxon>
        <taxon>malvids</taxon>
        <taxon>Malvales</taxon>
        <taxon>Dipterocarpaceae</taxon>
        <taxon>Rubroshorea</taxon>
    </lineage>
</organism>
<comment type="caution">
    <text evidence="1">The sequence shown here is derived from an EMBL/GenBank/DDBJ whole genome shotgun (WGS) entry which is preliminary data.</text>
</comment>
<proteinExistence type="predicted"/>